<dbReference type="Proteomes" id="UP000005206">
    <property type="component" value="Chromosome 2"/>
</dbReference>
<sequence length="228" mass="23896">MRPSLLLPSLLGSVWASPTASPLDVDPALVELGRRAAAAGQPTFNFTQCYVTVKGDPGFQSFQAGTATGTMWLVWGIPPPADNKNGENPVDVVLRVGGGSIGSINFVTNGYLNNFPSVRPGPSIDYVKVKGTAAKFQADVDFSYVPYGQQPQWFATTMSKNIGPPWGPLATYGVTSGFLGLKTTEPTAQNTREVNGAVFFAGGNRNPGYAGYITGSCLGSGTLPLSIV</sequence>
<keyword evidence="1" id="KW-0732">Signal</keyword>
<dbReference type="VEuPathDB" id="FungiDB:NECHADRAFT_76307"/>
<evidence type="ECO:0008006" key="4">
    <source>
        <dbReference type="Google" id="ProtNLM"/>
    </source>
</evidence>
<name>C7Z746_FUSV7</name>
<evidence type="ECO:0000256" key="1">
    <source>
        <dbReference type="SAM" id="SignalP"/>
    </source>
</evidence>
<dbReference type="EMBL" id="GG698910">
    <property type="protein sequence ID" value="EEU40240.1"/>
    <property type="molecule type" value="Genomic_DNA"/>
</dbReference>
<accession>C7Z746</accession>
<dbReference type="OrthoDB" id="5078100at2759"/>
<protein>
    <recommendedName>
        <fullName evidence="4">Cellobiose dehydrogenase cytochrome domain-containing protein</fullName>
    </recommendedName>
</protein>
<feature type="chain" id="PRO_5002987919" description="Cellobiose dehydrogenase cytochrome domain-containing protein" evidence="1">
    <location>
        <begin position="17"/>
        <end position="228"/>
    </location>
</feature>
<dbReference type="STRING" id="660122.C7Z746"/>
<proteinExistence type="predicted"/>
<dbReference type="KEGG" id="nhe:NECHADRAFT_76307"/>
<reference evidence="2 3" key="1">
    <citation type="journal article" date="2009" name="PLoS Genet.">
        <title>The genome of Nectria haematococca: contribution of supernumerary chromosomes to gene expansion.</title>
        <authorList>
            <person name="Coleman J.J."/>
            <person name="Rounsley S.D."/>
            <person name="Rodriguez-Carres M."/>
            <person name="Kuo A."/>
            <person name="Wasmann C.C."/>
            <person name="Grimwood J."/>
            <person name="Schmutz J."/>
            <person name="Taga M."/>
            <person name="White G.J."/>
            <person name="Zhou S."/>
            <person name="Schwartz D.C."/>
            <person name="Freitag M."/>
            <person name="Ma L.J."/>
            <person name="Danchin E.G."/>
            <person name="Henrissat B."/>
            <person name="Coutinho P.M."/>
            <person name="Nelson D.R."/>
            <person name="Straney D."/>
            <person name="Napoli C.A."/>
            <person name="Barker B.M."/>
            <person name="Gribskov M."/>
            <person name="Rep M."/>
            <person name="Kroken S."/>
            <person name="Molnar I."/>
            <person name="Rensing C."/>
            <person name="Kennell J.C."/>
            <person name="Zamora J."/>
            <person name="Farman M.L."/>
            <person name="Selker E.U."/>
            <person name="Salamov A."/>
            <person name="Shapiro H."/>
            <person name="Pangilinan J."/>
            <person name="Lindquist E."/>
            <person name="Lamers C."/>
            <person name="Grigoriev I.V."/>
            <person name="Geiser D.M."/>
            <person name="Covert S.F."/>
            <person name="Temporini E."/>
            <person name="Vanetten H.D."/>
        </authorList>
    </citation>
    <scope>NUCLEOTIDE SEQUENCE [LARGE SCALE GENOMIC DNA]</scope>
    <source>
        <strain evidence="3">ATCC MYA-4622 / CBS 123669 / FGSC 9596 / NRRL 45880 / 77-13-4</strain>
    </source>
</reference>
<dbReference type="HOGENOM" id="CLU_1215069_0_0_1"/>
<evidence type="ECO:0000313" key="3">
    <source>
        <dbReference type="Proteomes" id="UP000005206"/>
    </source>
</evidence>
<dbReference type="InParanoid" id="C7Z746"/>
<dbReference type="RefSeq" id="XP_003045953.1">
    <property type="nucleotide sequence ID" value="XM_003045907.1"/>
</dbReference>
<feature type="signal peptide" evidence="1">
    <location>
        <begin position="1"/>
        <end position="16"/>
    </location>
</feature>
<dbReference type="AlphaFoldDB" id="C7Z746"/>
<dbReference type="GeneID" id="9668862"/>
<evidence type="ECO:0000313" key="2">
    <source>
        <dbReference type="EMBL" id="EEU40240.1"/>
    </source>
</evidence>
<gene>
    <name evidence="2" type="ORF">NECHADRAFT_76307</name>
</gene>
<organism evidence="2 3">
    <name type="scientific">Fusarium vanettenii (strain ATCC MYA-4622 / CBS 123669 / FGSC 9596 / NRRL 45880 / 77-13-4)</name>
    <name type="common">Fusarium solani subsp. pisi</name>
    <dbReference type="NCBI Taxonomy" id="660122"/>
    <lineage>
        <taxon>Eukaryota</taxon>
        <taxon>Fungi</taxon>
        <taxon>Dikarya</taxon>
        <taxon>Ascomycota</taxon>
        <taxon>Pezizomycotina</taxon>
        <taxon>Sordariomycetes</taxon>
        <taxon>Hypocreomycetidae</taxon>
        <taxon>Hypocreales</taxon>
        <taxon>Nectriaceae</taxon>
        <taxon>Fusarium</taxon>
        <taxon>Fusarium solani species complex</taxon>
        <taxon>Fusarium vanettenii</taxon>
    </lineage>
</organism>
<keyword evidence="3" id="KW-1185">Reference proteome</keyword>